<dbReference type="EMBL" id="MN740328">
    <property type="protein sequence ID" value="QHU00627.1"/>
    <property type="molecule type" value="Genomic_DNA"/>
</dbReference>
<dbReference type="InterPro" id="IPR036291">
    <property type="entry name" value="NAD(P)-bd_dom_sf"/>
</dbReference>
<name>A0A6C0J7V7_9ZZZZ</name>
<proteinExistence type="predicted"/>
<accession>A0A6C0J7V7</accession>
<evidence type="ECO:0000313" key="1">
    <source>
        <dbReference type="EMBL" id="QHU00627.1"/>
    </source>
</evidence>
<dbReference type="SUPFAM" id="SSF51735">
    <property type="entry name" value="NAD(P)-binding Rossmann-fold domains"/>
    <property type="match status" value="1"/>
</dbReference>
<dbReference type="Gene3D" id="3.40.50.720">
    <property type="entry name" value="NAD(P)-binding Rossmann-like Domain"/>
    <property type="match status" value="1"/>
</dbReference>
<reference evidence="1" key="1">
    <citation type="journal article" date="2020" name="Nature">
        <title>Giant virus diversity and host interactions through global metagenomics.</title>
        <authorList>
            <person name="Schulz F."/>
            <person name="Roux S."/>
            <person name="Paez-Espino D."/>
            <person name="Jungbluth S."/>
            <person name="Walsh D.A."/>
            <person name="Denef V.J."/>
            <person name="McMahon K.D."/>
            <person name="Konstantinidis K.T."/>
            <person name="Eloe-Fadrosh E.A."/>
            <person name="Kyrpides N.C."/>
            <person name="Woyke T."/>
        </authorList>
    </citation>
    <scope>NUCLEOTIDE SEQUENCE</scope>
    <source>
        <strain evidence="1">GVMAG-M-3300025860-20</strain>
    </source>
</reference>
<sequence length="130" mass="14864">METQVINSVAPFCLIQLFQKKGLFENSYILNITSQEGRFDQDIKGPTHPHNNMSKASFNMITKTIGYSFRKRYSTQVISIDPGWINSMVGATKMGLLEYSDAVARIIQPLVDNTNYTAQLLRHFKVTDKW</sequence>
<protein>
    <recommendedName>
        <fullName evidence="2">SDR family NAD(P)-dependent oxidoreductase</fullName>
    </recommendedName>
</protein>
<dbReference type="GO" id="GO:0016491">
    <property type="term" value="F:oxidoreductase activity"/>
    <property type="evidence" value="ECO:0007669"/>
    <property type="project" value="TreeGrafter"/>
</dbReference>
<dbReference type="AlphaFoldDB" id="A0A6C0J7V7"/>
<dbReference type="PANTHER" id="PTHR43544:SF2">
    <property type="entry name" value="OXIDOREDUCTASE"/>
    <property type="match status" value="1"/>
</dbReference>
<dbReference type="InterPro" id="IPR051468">
    <property type="entry name" value="Fungal_SecMetab_SDRs"/>
</dbReference>
<organism evidence="1">
    <name type="scientific">viral metagenome</name>
    <dbReference type="NCBI Taxonomy" id="1070528"/>
    <lineage>
        <taxon>unclassified sequences</taxon>
        <taxon>metagenomes</taxon>
        <taxon>organismal metagenomes</taxon>
    </lineage>
</organism>
<dbReference type="PANTHER" id="PTHR43544">
    <property type="entry name" value="SHORT-CHAIN DEHYDROGENASE/REDUCTASE"/>
    <property type="match status" value="1"/>
</dbReference>
<evidence type="ECO:0008006" key="2">
    <source>
        <dbReference type="Google" id="ProtNLM"/>
    </source>
</evidence>
<dbReference type="GO" id="GO:0005737">
    <property type="term" value="C:cytoplasm"/>
    <property type="evidence" value="ECO:0007669"/>
    <property type="project" value="TreeGrafter"/>
</dbReference>